<protein>
    <submittedName>
        <fullName evidence="4">GNAT family N-acetyltransferase</fullName>
    </submittedName>
</protein>
<dbReference type="InterPro" id="IPR000182">
    <property type="entry name" value="GNAT_dom"/>
</dbReference>
<reference evidence="4" key="1">
    <citation type="submission" date="2022-10" db="EMBL/GenBank/DDBJ databases">
        <title>The complete genomes of actinobacterial strains from the NBC collection.</title>
        <authorList>
            <person name="Joergensen T.S."/>
            <person name="Alvarez Arevalo M."/>
            <person name="Sterndorff E.B."/>
            <person name="Faurdal D."/>
            <person name="Vuksanovic O."/>
            <person name="Mourched A.-S."/>
            <person name="Charusanti P."/>
            <person name="Shaw S."/>
            <person name="Blin K."/>
            <person name="Weber T."/>
        </authorList>
    </citation>
    <scope>NUCLEOTIDE SEQUENCE</scope>
    <source>
        <strain evidence="4">NBC_00049</strain>
    </source>
</reference>
<proteinExistence type="predicted"/>
<feature type="region of interest" description="Disordered" evidence="2">
    <location>
        <begin position="194"/>
        <end position="214"/>
    </location>
</feature>
<dbReference type="GO" id="GO:0008080">
    <property type="term" value="F:N-acetyltransferase activity"/>
    <property type="evidence" value="ECO:0007669"/>
    <property type="project" value="InterPro"/>
</dbReference>
<dbReference type="Pfam" id="PF00583">
    <property type="entry name" value="Acetyltransf_1"/>
    <property type="match status" value="1"/>
</dbReference>
<evidence type="ECO:0000259" key="3">
    <source>
        <dbReference type="PROSITE" id="PS51186"/>
    </source>
</evidence>
<name>A0AAU2K041_9ACTN</name>
<feature type="domain" description="N-acetyltransferase" evidence="3">
    <location>
        <begin position="18"/>
        <end position="204"/>
    </location>
</feature>
<dbReference type="CDD" id="cd04301">
    <property type="entry name" value="NAT_SF"/>
    <property type="match status" value="1"/>
</dbReference>
<dbReference type="InterPro" id="IPR050769">
    <property type="entry name" value="NAT_camello-type"/>
</dbReference>
<dbReference type="Gene3D" id="3.40.630.30">
    <property type="match status" value="1"/>
</dbReference>
<accession>A0AAU2K041</accession>
<sequence>MDDLKRPQAPRHQDPDAYEVRHARPQDVSGARSVMLDTFYEEFRYGYVPEWHADVVDIRGTYLDDPRHALVVAVRDGEVVGTCAVHSRGPAHPPHPRRLAERYPSGRTAQLLRVYVRPAHRRQGLARAMVRTACAFAAGVPGYESIYLHTNVDIPGAEGFWRSLATEVCDARTTGEHGGFGTVHFEIPMPWGASARADHGRPAPASGREPSVRL</sequence>
<organism evidence="4">
    <name type="scientific">Streptomyces sp. NBC_00049</name>
    <dbReference type="NCBI Taxonomy" id="2903617"/>
    <lineage>
        <taxon>Bacteria</taxon>
        <taxon>Bacillati</taxon>
        <taxon>Actinomycetota</taxon>
        <taxon>Actinomycetes</taxon>
        <taxon>Kitasatosporales</taxon>
        <taxon>Streptomycetaceae</taxon>
        <taxon>Streptomyces</taxon>
    </lineage>
</organism>
<evidence type="ECO:0000256" key="2">
    <source>
        <dbReference type="SAM" id="MobiDB-lite"/>
    </source>
</evidence>
<dbReference type="PANTHER" id="PTHR13947">
    <property type="entry name" value="GNAT FAMILY N-ACETYLTRANSFERASE"/>
    <property type="match status" value="1"/>
</dbReference>
<gene>
    <name evidence="4" type="ORF">OG327_36945</name>
</gene>
<dbReference type="InterPro" id="IPR016181">
    <property type="entry name" value="Acyl_CoA_acyltransferase"/>
</dbReference>
<dbReference type="SUPFAM" id="SSF55729">
    <property type="entry name" value="Acyl-CoA N-acyltransferases (Nat)"/>
    <property type="match status" value="1"/>
</dbReference>
<dbReference type="PROSITE" id="PS51186">
    <property type="entry name" value="GNAT"/>
    <property type="match status" value="1"/>
</dbReference>
<keyword evidence="1" id="KW-0808">Transferase</keyword>
<dbReference type="AlphaFoldDB" id="A0AAU2K041"/>
<dbReference type="PANTHER" id="PTHR13947:SF37">
    <property type="entry name" value="LD18367P"/>
    <property type="match status" value="1"/>
</dbReference>
<dbReference type="EMBL" id="CP108264">
    <property type="protein sequence ID" value="WTU78446.1"/>
    <property type="molecule type" value="Genomic_DNA"/>
</dbReference>
<evidence type="ECO:0000313" key="4">
    <source>
        <dbReference type="EMBL" id="WTU78446.1"/>
    </source>
</evidence>
<evidence type="ECO:0000256" key="1">
    <source>
        <dbReference type="ARBA" id="ARBA00022679"/>
    </source>
</evidence>